<dbReference type="EMBL" id="JAINDJ010000006">
    <property type="protein sequence ID" value="KAG9444358.1"/>
    <property type="molecule type" value="Genomic_DNA"/>
</dbReference>
<proteinExistence type="predicted"/>
<evidence type="ECO:0000313" key="3">
    <source>
        <dbReference type="Proteomes" id="UP000825729"/>
    </source>
</evidence>
<feature type="region of interest" description="Disordered" evidence="1">
    <location>
        <begin position="1"/>
        <end position="76"/>
    </location>
</feature>
<name>A0AAV7E6T2_ARIFI</name>
<evidence type="ECO:0000256" key="1">
    <source>
        <dbReference type="SAM" id="MobiDB-lite"/>
    </source>
</evidence>
<organism evidence="2 3">
    <name type="scientific">Aristolochia fimbriata</name>
    <name type="common">White veined hardy Dutchman's pipe vine</name>
    <dbReference type="NCBI Taxonomy" id="158543"/>
    <lineage>
        <taxon>Eukaryota</taxon>
        <taxon>Viridiplantae</taxon>
        <taxon>Streptophyta</taxon>
        <taxon>Embryophyta</taxon>
        <taxon>Tracheophyta</taxon>
        <taxon>Spermatophyta</taxon>
        <taxon>Magnoliopsida</taxon>
        <taxon>Magnoliidae</taxon>
        <taxon>Piperales</taxon>
        <taxon>Aristolochiaceae</taxon>
        <taxon>Aristolochia</taxon>
    </lineage>
</organism>
<comment type="caution">
    <text evidence="2">The sequence shown here is derived from an EMBL/GenBank/DDBJ whole genome shotgun (WGS) entry which is preliminary data.</text>
</comment>
<keyword evidence="3" id="KW-1185">Reference proteome</keyword>
<sequence>MTKVTAAKPGRRTRGERRRRAARSSAARELTDAPLLDILQPPPRTRGHHRQRPKWRDAAGGGARLRAPQILRAAHP</sequence>
<dbReference type="Proteomes" id="UP000825729">
    <property type="component" value="Unassembled WGS sequence"/>
</dbReference>
<gene>
    <name evidence="2" type="ORF">H6P81_015698</name>
</gene>
<accession>A0AAV7E6T2</accession>
<reference evidence="2 3" key="1">
    <citation type="submission" date="2021-07" db="EMBL/GenBank/DDBJ databases">
        <title>The Aristolochia fimbriata genome: insights into angiosperm evolution, floral development and chemical biosynthesis.</title>
        <authorList>
            <person name="Jiao Y."/>
        </authorList>
    </citation>
    <scope>NUCLEOTIDE SEQUENCE [LARGE SCALE GENOMIC DNA]</scope>
    <source>
        <strain evidence="2">IBCAS-2021</strain>
        <tissue evidence="2">Leaf</tissue>
    </source>
</reference>
<dbReference type="AlphaFoldDB" id="A0AAV7E6T2"/>
<protein>
    <submittedName>
        <fullName evidence="2">Uncharacterized protein</fullName>
    </submittedName>
</protein>
<evidence type="ECO:0000313" key="2">
    <source>
        <dbReference type="EMBL" id="KAG9444358.1"/>
    </source>
</evidence>
<feature type="compositionally biased region" description="Basic residues" evidence="1">
    <location>
        <begin position="9"/>
        <end position="22"/>
    </location>
</feature>